<evidence type="ECO:0000256" key="5">
    <source>
        <dbReference type="ARBA" id="ARBA00022692"/>
    </source>
</evidence>
<dbReference type="PANTHER" id="PTHR36838">
    <property type="entry name" value="AUXIN EFFLUX CARRIER FAMILY PROTEIN"/>
    <property type="match status" value="1"/>
</dbReference>
<organism evidence="9 10">
    <name type="scientific">Bifidobacterium dolichotidis</name>
    <dbReference type="NCBI Taxonomy" id="2306976"/>
    <lineage>
        <taxon>Bacteria</taxon>
        <taxon>Bacillati</taxon>
        <taxon>Actinomycetota</taxon>
        <taxon>Actinomycetes</taxon>
        <taxon>Bifidobacteriales</taxon>
        <taxon>Bifidobacteriaceae</taxon>
        <taxon>Bifidobacterium</taxon>
    </lineage>
</organism>
<protein>
    <submittedName>
        <fullName evidence="9">Transporter, auxin efflux carrier (AEC) family protein</fullName>
    </submittedName>
</protein>
<comment type="similarity">
    <text evidence="2">Belongs to the auxin efflux carrier (TC 2.A.69) family.</text>
</comment>
<accession>A0A430FQF1</accession>
<evidence type="ECO:0000256" key="7">
    <source>
        <dbReference type="ARBA" id="ARBA00023136"/>
    </source>
</evidence>
<dbReference type="Proteomes" id="UP000287609">
    <property type="component" value="Unassembled WGS sequence"/>
</dbReference>
<dbReference type="AlphaFoldDB" id="A0A430FQF1"/>
<proteinExistence type="inferred from homology"/>
<feature type="transmembrane region" description="Helical" evidence="8">
    <location>
        <begin position="6"/>
        <end position="25"/>
    </location>
</feature>
<dbReference type="PANTHER" id="PTHR36838:SF3">
    <property type="entry name" value="TRANSPORTER AUXIN EFFLUX CARRIER EC FAMILY"/>
    <property type="match status" value="1"/>
</dbReference>
<dbReference type="GO" id="GO:0055085">
    <property type="term" value="P:transmembrane transport"/>
    <property type="evidence" value="ECO:0007669"/>
    <property type="project" value="InterPro"/>
</dbReference>
<evidence type="ECO:0000256" key="4">
    <source>
        <dbReference type="ARBA" id="ARBA00022475"/>
    </source>
</evidence>
<feature type="transmembrane region" description="Helical" evidence="8">
    <location>
        <begin position="293"/>
        <end position="312"/>
    </location>
</feature>
<comment type="caution">
    <text evidence="9">The sequence shown here is derived from an EMBL/GenBank/DDBJ whole genome shotgun (WGS) entry which is preliminary data.</text>
</comment>
<keyword evidence="5 8" id="KW-0812">Transmembrane</keyword>
<gene>
    <name evidence="9" type="ORF">D2E26_1123</name>
</gene>
<feature type="transmembrane region" description="Helical" evidence="8">
    <location>
        <begin position="230"/>
        <end position="254"/>
    </location>
</feature>
<keyword evidence="7 8" id="KW-0472">Membrane</keyword>
<dbReference type="InterPro" id="IPR004776">
    <property type="entry name" value="Mem_transp_PIN-like"/>
</dbReference>
<feature type="transmembrane region" description="Helical" evidence="8">
    <location>
        <begin position="167"/>
        <end position="187"/>
    </location>
</feature>
<dbReference type="EMBL" id="QXGM01000002">
    <property type="protein sequence ID" value="RSX55069.1"/>
    <property type="molecule type" value="Genomic_DNA"/>
</dbReference>
<feature type="transmembrane region" description="Helical" evidence="8">
    <location>
        <begin position="68"/>
        <end position="90"/>
    </location>
</feature>
<name>A0A430FQF1_9BIFI</name>
<keyword evidence="6 8" id="KW-1133">Transmembrane helix</keyword>
<evidence type="ECO:0000313" key="10">
    <source>
        <dbReference type="Proteomes" id="UP000287609"/>
    </source>
</evidence>
<evidence type="ECO:0000256" key="8">
    <source>
        <dbReference type="SAM" id="Phobius"/>
    </source>
</evidence>
<reference evidence="9 10" key="1">
    <citation type="submission" date="2018-09" db="EMBL/GenBank/DDBJ databases">
        <title>Characterization of the phylogenetic diversity of five novel species belonging to the genus Bifidobacterium.</title>
        <authorList>
            <person name="Lugli G.A."/>
            <person name="Duranti S."/>
            <person name="Milani C."/>
        </authorList>
    </citation>
    <scope>NUCLEOTIDE SEQUENCE [LARGE SCALE GENOMIC DNA]</scope>
    <source>
        <strain evidence="9 10">2036B</strain>
    </source>
</reference>
<dbReference type="InterPro" id="IPR038770">
    <property type="entry name" value="Na+/solute_symporter_sf"/>
</dbReference>
<comment type="subcellular location">
    <subcellularLocation>
        <location evidence="1">Cell membrane</location>
        <topology evidence="1">Multi-pass membrane protein</topology>
    </subcellularLocation>
</comment>
<dbReference type="GO" id="GO:0005886">
    <property type="term" value="C:plasma membrane"/>
    <property type="evidence" value="ECO:0007669"/>
    <property type="project" value="UniProtKB-SubCell"/>
</dbReference>
<dbReference type="RefSeq" id="WP_125963746.1">
    <property type="nucleotide sequence ID" value="NZ_QXGM01000002.1"/>
</dbReference>
<sequence length="313" mass="32806">MSGFIHAMQGFAIIGLIIGVGYMCARFHIGGAQAQYVCNRMAFYVANPCLLFSAMSRQQLGDVFDLSIVVALGSAVTASALFIVVGHFALRLKPLDTAVGAFGSFYCNANNIGLPVATYILGNASLVAPLLLIQQGLFMPIVLATLDGLTSSRSSLKRALTSPLRQPMVIGTSLGIICSLISASVGSNIVPEVFSQTTSLIGGAAVPLVLMSFGMSIHGSKPMQQASHKAVYAVVAIKNVIMPVVAFLLAYFVLGFRGPVLYGCVVLAALPSAQNVFNVSYQYKASVPLARDSVLISTILSPISIAIIALLLS</sequence>
<keyword evidence="4" id="KW-1003">Cell membrane</keyword>
<evidence type="ECO:0000256" key="1">
    <source>
        <dbReference type="ARBA" id="ARBA00004651"/>
    </source>
</evidence>
<dbReference type="Gene3D" id="1.20.1530.20">
    <property type="match status" value="1"/>
</dbReference>
<dbReference type="OrthoDB" id="5405318at2"/>
<keyword evidence="3" id="KW-0813">Transport</keyword>
<feature type="transmembrane region" description="Helical" evidence="8">
    <location>
        <begin position="37"/>
        <end position="56"/>
    </location>
</feature>
<feature type="transmembrane region" description="Helical" evidence="8">
    <location>
        <begin position="199"/>
        <end position="218"/>
    </location>
</feature>
<evidence type="ECO:0000313" key="9">
    <source>
        <dbReference type="EMBL" id="RSX55069.1"/>
    </source>
</evidence>
<evidence type="ECO:0000256" key="2">
    <source>
        <dbReference type="ARBA" id="ARBA00010145"/>
    </source>
</evidence>
<feature type="transmembrane region" description="Helical" evidence="8">
    <location>
        <begin position="260"/>
        <end position="281"/>
    </location>
</feature>
<keyword evidence="10" id="KW-1185">Reference proteome</keyword>
<evidence type="ECO:0000256" key="6">
    <source>
        <dbReference type="ARBA" id="ARBA00022989"/>
    </source>
</evidence>
<dbReference type="Pfam" id="PF03547">
    <property type="entry name" value="Mem_trans"/>
    <property type="match status" value="2"/>
</dbReference>
<evidence type="ECO:0000256" key="3">
    <source>
        <dbReference type="ARBA" id="ARBA00022448"/>
    </source>
</evidence>